<name>A0ABQ4QRN2_9HYPH</name>
<reference evidence="1 2" key="1">
    <citation type="journal article" date="2021" name="Front. Microbiol.">
        <title>Comprehensive Comparative Genomics and Phenotyping of Methylobacterium Species.</title>
        <authorList>
            <person name="Alessa O."/>
            <person name="Ogura Y."/>
            <person name="Fujitani Y."/>
            <person name="Takami H."/>
            <person name="Hayashi T."/>
            <person name="Sahin N."/>
            <person name="Tani A."/>
        </authorList>
    </citation>
    <scope>NUCLEOTIDE SEQUENCE [LARGE SCALE GENOMIC DNA]</scope>
    <source>
        <strain evidence="1 2">DSM 23679</strain>
    </source>
</reference>
<evidence type="ECO:0008006" key="3">
    <source>
        <dbReference type="Google" id="ProtNLM"/>
    </source>
</evidence>
<protein>
    <recommendedName>
        <fullName evidence="3">Hedgehog/Intein (Hint) domain-containing protein</fullName>
    </recommendedName>
</protein>
<dbReference type="EMBL" id="BPQG01000141">
    <property type="protein sequence ID" value="GJD47272.1"/>
    <property type="molecule type" value="Genomic_DNA"/>
</dbReference>
<dbReference type="Proteomes" id="UP001055117">
    <property type="component" value="Unassembled WGS sequence"/>
</dbReference>
<proteinExistence type="predicted"/>
<dbReference type="RefSeq" id="WP_238273389.1">
    <property type="nucleotide sequence ID" value="NZ_BPQG01000141.1"/>
</dbReference>
<organism evidence="1 2">
    <name type="scientific">Methylobacterium cerastii</name>
    <dbReference type="NCBI Taxonomy" id="932741"/>
    <lineage>
        <taxon>Bacteria</taxon>
        <taxon>Pseudomonadati</taxon>
        <taxon>Pseudomonadota</taxon>
        <taxon>Alphaproteobacteria</taxon>
        <taxon>Hyphomicrobiales</taxon>
        <taxon>Methylobacteriaceae</taxon>
        <taxon>Methylobacterium</taxon>
    </lineage>
</organism>
<comment type="caution">
    <text evidence="1">The sequence shown here is derived from an EMBL/GenBank/DDBJ whole genome shotgun (WGS) entry which is preliminary data.</text>
</comment>
<evidence type="ECO:0000313" key="2">
    <source>
        <dbReference type="Proteomes" id="UP001055117"/>
    </source>
</evidence>
<evidence type="ECO:0000313" key="1">
    <source>
        <dbReference type="EMBL" id="GJD47272.1"/>
    </source>
</evidence>
<gene>
    <name evidence="1" type="ORF">AFCDBAGC_5165</name>
</gene>
<keyword evidence="2" id="KW-1185">Reference proteome</keyword>
<accession>A0ABQ4QRN2</accession>
<sequence length="214" mass="22769">MKVSLRPLLQHEYLATGGRFVADSIACQLTPKELLSVSAALHSVAFCCDALFLNPEAKPKAPLWIGGTLADNVTEGEALIVFADAHPRRGYSGAHLSISDIANHRAAANGPSPRIAKANTVARALSRGHICRPTLHALAPKETPEIRHDNFCSLAAHVLDDRTFDRLVGMTDGVPIIAIVGDTRSTGITSGRFFVSVTTLPGVWLGMSEPAGRC</sequence>